<evidence type="ECO:0000313" key="1">
    <source>
        <dbReference type="EMBL" id="KAL0057906.1"/>
    </source>
</evidence>
<evidence type="ECO:0008006" key="3">
    <source>
        <dbReference type="Google" id="ProtNLM"/>
    </source>
</evidence>
<protein>
    <recommendedName>
        <fullName evidence="3">F-box domain-containing protein</fullName>
    </recommendedName>
</protein>
<accession>A0ABR2Z8C2</accession>
<proteinExistence type="predicted"/>
<keyword evidence="2" id="KW-1185">Reference proteome</keyword>
<feature type="non-terminal residue" evidence="1">
    <location>
        <position position="209"/>
    </location>
</feature>
<comment type="caution">
    <text evidence="1">The sequence shown here is derived from an EMBL/GenBank/DDBJ whole genome shotgun (WGS) entry which is preliminary data.</text>
</comment>
<gene>
    <name evidence="1" type="ORF">AAF712_015428</name>
</gene>
<dbReference type="EMBL" id="JBBXMP010000411">
    <property type="protein sequence ID" value="KAL0057906.1"/>
    <property type="molecule type" value="Genomic_DNA"/>
</dbReference>
<evidence type="ECO:0000313" key="2">
    <source>
        <dbReference type="Proteomes" id="UP001437256"/>
    </source>
</evidence>
<organism evidence="1 2">
    <name type="scientific">Marasmius tenuissimus</name>
    <dbReference type="NCBI Taxonomy" id="585030"/>
    <lineage>
        <taxon>Eukaryota</taxon>
        <taxon>Fungi</taxon>
        <taxon>Dikarya</taxon>
        <taxon>Basidiomycota</taxon>
        <taxon>Agaricomycotina</taxon>
        <taxon>Agaricomycetes</taxon>
        <taxon>Agaricomycetidae</taxon>
        <taxon>Agaricales</taxon>
        <taxon>Marasmiineae</taxon>
        <taxon>Marasmiaceae</taxon>
        <taxon>Marasmius</taxon>
    </lineage>
</organism>
<dbReference type="Proteomes" id="UP001437256">
    <property type="component" value="Unassembled WGS sequence"/>
</dbReference>
<sequence>MNLQPPEILREILLESVNQDSLMFETCTGRELGVGTANRLWKVCKRWKDIAESLPVWHRFTLLHQNHCAVTGGSTSSALDDCLHLARKSGRRLEVRVEVMEQELCNEEGQLLCEALLQLAKWEWEVFSYTSRSCTSFDMVVRVLEELSRSGGTWVRFELDLRHPYSFNDLHCMIGILDEIGGMPLLEKMALKIDETYDGGSWTRFIPTA</sequence>
<reference evidence="1 2" key="1">
    <citation type="submission" date="2024-05" db="EMBL/GenBank/DDBJ databases">
        <title>A draft genome resource for the thread blight pathogen Marasmius tenuissimus strain MS-2.</title>
        <authorList>
            <person name="Yulfo-Soto G.E."/>
            <person name="Baruah I.K."/>
            <person name="Amoako-Attah I."/>
            <person name="Bukari Y."/>
            <person name="Meinhardt L.W."/>
            <person name="Bailey B.A."/>
            <person name="Cohen S.P."/>
        </authorList>
    </citation>
    <scope>NUCLEOTIDE SEQUENCE [LARGE SCALE GENOMIC DNA]</scope>
    <source>
        <strain evidence="1 2">MS-2</strain>
    </source>
</reference>
<name>A0ABR2Z8C2_9AGAR</name>